<dbReference type="Proteomes" id="UP000326678">
    <property type="component" value="Chromosome Gxm1"/>
</dbReference>
<dbReference type="AlphaFoldDB" id="A0A5P8VXS4"/>
<dbReference type="KEGG" id="nsh:GXM_02667"/>
<keyword evidence="2" id="KW-1185">Reference proteome</keyword>
<sequence length="44" mass="4691">MATGGFGKYSDKGFLLRPKAASINTSTLPTKLNKTGGRTWHPLA</sequence>
<evidence type="ECO:0000313" key="1">
    <source>
        <dbReference type="EMBL" id="QFS45190.1"/>
    </source>
</evidence>
<gene>
    <name evidence="1" type="ORF">GXM_02667</name>
</gene>
<organism evidence="1 2">
    <name type="scientific">Nostoc sphaeroides CCNUC1</name>
    <dbReference type="NCBI Taxonomy" id="2653204"/>
    <lineage>
        <taxon>Bacteria</taxon>
        <taxon>Bacillati</taxon>
        <taxon>Cyanobacteriota</taxon>
        <taxon>Cyanophyceae</taxon>
        <taxon>Nostocales</taxon>
        <taxon>Nostocaceae</taxon>
        <taxon>Nostoc</taxon>
    </lineage>
</organism>
<dbReference type="EMBL" id="CP045226">
    <property type="protein sequence ID" value="QFS45190.1"/>
    <property type="molecule type" value="Genomic_DNA"/>
</dbReference>
<accession>A0A5P8VXS4</accession>
<reference evidence="1 2" key="1">
    <citation type="submission" date="2019-10" db="EMBL/GenBank/DDBJ databases">
        <title>Genomic and transcriptomic insights into the perfect genentic adaptation of a filamentous nitrogen-fixing cyanobacterium to rice fields.</title>
        <authorList>
            <person name="Chen Z."/>
        </authorList>
    </citation>
    <scope>NUCLEOTIDE SEQUENCE [LARGE SCALE GENOMIC DNA]</scope>
    <source>
        <strain evidence="1">CCNUC1</strain>
    </source>
</reference>
<evidence type="ECO:0000313" key="2">
    <source>
        <dbReference type="Proteomes" id="UP000326678"/>
    </source>
</evidence>
<proteinExistence type="predicted"/>
<name>A0A5P8VXS4_9NOSO</name>
<protein>
    <submittedName>
        <fullName evidence="1">Uncharacterized protein</fullName>
    </submittedName>
</protein>